<comment type="caution">
    <text evidence="1">The sequence shown here is derived from an EMBL/GenBank/DDBJ whole genome shotgun (WGS) entry which is preliminary data.</text>
</comment>
<keyword evidence="2" id="KW-1185">Reference proteome</keyword>
<dbReference type="Proteomes" id="UP000821837">
    <property type="component" value="Unassembled WGS sequence"/>
</dbReference>
<proteinExistence type="predicted"/>
<reference evidence="1" key="1">
    <citation type="journal article" date="2020" name="Cell">
        <title>Large-Scale Comparative Analyses of Tick Genomes Elucidate Their Genetic Diversity and Vector Capacities.</title>
        <authorList>
            <consortium name="Tick Genome and Microbiome Consortium (TIGMIC)"/>
            <person name="Jia N."/>
            <person name="Wang J."/>
            <person name="Shi W."/>
            <person name="Du L."/>
            <person name="Sun Y."/>
            <person name="Zhan W."/>
            <person name="Jiang J.F."/>
            <person name="Wang Q."/>
            <person name="Zhang B."/>
            <person name="Ji P."/>
            <person name="Bell-Sakyi L."/>
            <person name="Cui X.M."/>
            <person name="Yuan T.T."/>
            <person name="Jiang B.G."/>
            <person name="Yang W.F."/>
            <person name="Lam T.T."/>
            <person name="Chang Q.C."/>
            <person name="Ding S.J."/>
            <person name="Wang X.J."/>
            <person name="Zhu J.G."/>
            <person name="Ruan X.D."/>
            <person name="Zhao L."/>
            <person name="Wei J.T."/>
            <person name="Ye R.Z."/>
            <person name="Que T.C."/>
            <person name="Du C.H."/>
            <person name="Zhou Y.H."/>
            <person name="Cheng J.X."/>
            <person name="Dai P.F."/>
            <person name="Guo W.B."/>
            <person name="Han X.H."/>
            <person name="Huang E.J."/>
            <person name="Li L.F."/>
            <person name="Wei W."/>
            <person name="Gao Y.C."/>
            <person name="Liu J.Z."/>
            <person name="Shao H.Z."/>
            <person name="Wang X."/>
            <person name="Wang C.C."/>
            <person name="Yang T.C."/>
            <person name="Huo Q.B."/>
            <person name="Li W."/>
            <person name="Chen H.Y."/>
            <person name="Chen S.E."/>
            <person name="Zhou L.G."/>
            <person name="Ni X.B."/>
            <person name="Tian J.H."/>
            <person name="Sheng Y."/>
            <person name="Liu T."/>
            <person name="Pan Y.S."/>
            <person name="Xia L.Y."/>
            <person name="Li J."/>
            <person name="Zhao F."/>
            <person name="Cao W.C."/>
        </authorList>
    </citation>
    <scope>NUCLEOTIDE SEQUENCE</scope>
    <source>
        <strain evidence="1">Rsan-2018</strain>
    </source>
</reference>
<evidence type="ECO:0000313" key="2">
    <source>
        <dbReference type="Proteomes" id="UP000821837"/>
    </source>
</evidence>
<protein>
    <submittedName>
        <fullName evidence="1">Uncharacterized protein</fullName>
    </submittedName>
</protein>
<gene>
    <name evidence="1" type="ORF">HPB52_000802</name>
</gene>
<reference evidence="1" key="2">
    <citation type="submission" date="2021-09" db="EMBL/GenBank/DDBJ databases">
        <authorList>
            <person name="Jia N."/>
            <person name="Wang J."/>
            <person name="Shi W."/>
            <person name="Du L."/>
            <person name="Sun Y."/>
            <person name="Zhan W."/>
            <person name="Jiang J."/>
            <person name="Wang Q."/>
            <person name="Zhang B."/>
            <person name="Ji P."/>
            <person name="Sakyi L.B."/>
            <person name="Cui X."/>
            <person name="Yuan T."/>
            <person name="Jiang B."/>
            <person name="Yang W."/>
            <person name="Lam T.T.-Y."/>
            <person name="Chang Q."/>
            <person name="Ding S."/>
            <person name="Wang X."/>
            <person name="Zhu J."/>
            <person name="Ruan X."/>
            <person name="Zhao L."/>
            <person name="Wei J."/>
            <person name="Que T."/>
            <person name="Du C."/>
            <person name="Cheng J."/>
            <person name="Dai P."/>
            <person name="Han X."/>
            <person name="Huang E."/>
            <person name="Gao Y."/>
            <person name="Liu J."/>
            <person name="Shao H."/>
            <person name="Ye R."/>
            <person name="Li L."/>
            <person name="Wei W."/>
            <person name="Wang X."/>
            <person name="Wang C."/>
            <person name="Huo Q."/>
            <person name="Li W."/>
            <person name="Guo W."/>
            <person name="Chen H."/>
            <person name="Chen S."/>
            <person name="Zhou L."/>
            <person name="Zhou L."/>
            <person name="Ni X."/>
            <person name="Tian J."/>
            <person name="Zhou Y."/>
            <person name="Sheng Y."/>
            <person name="Liu T."/>
            <person name="Pan Y."/>
            <person name="Xia L."/>
            <person name="Li J."/>
            <person name="Zhao F."/>
            <person name="Cao W."/>
        </authorList>
    </citation>
    <scope>NUCLEOTIDE SEQUENCE</scope>
    <source>
        <strain evidence="1">Rsan-2018</strain>
        <tissue evidence="1">Larvae</tissue>
    </source>
</reference>
<evidence type="ECO:0000313" key="1">
    <source>
        <dbReference type="EMBL" id="KAH7955380.1"/>
    </source>
</evidence>
<dbReference type="PANTHER" id="PTHR35385:SF2">
    <property type="entry name" value="PROTEIN B, PUTATIVE-RELATED"/>
    <property type="match status" value="1"/>
</dbReference>
<dbReference type="EMBL" id="JABSTV010001250">
    <property type="protein sequence ID" value="KAH7955380.1"/>
    <property type="molecule type" value="Genomic_DNA"/>
</dbReference>
<name>A0A9D4PTC0_RHISA</name>
<dbReference type="AlphaFoldDB" id="A0A9D4PTC0"/>
<sequence>MYADTPEKLEAATAELKALPREAFVSRVETLLQRQEEWVQLFRLDVLTRGRVAEATIRVLKDIVLNRVEAFNAMALVDSVALVWEKHFGSRVLRHAYSRVAAHQLMYKRLLSMMPDSAAEAIQVAGSGQYVVPSATHPSFSYEVFADIGLCTCSFGKQGAFYKHQTLMQKKRGRIFPNAPALSTDDRYTL</sequence>
<dbReference type="PANTHER" id="PTHR35385">
    <property type="entry name" value="PROTEIN B, PUTATIVE-RELATED-RELATED"/>
    <property type="match status" value="1"/>
</dbReference>
<dbReference type="VEuPathDB" id="VectorBase:RSAN_034748"/>
<accession>A0A9D4PTC0</accession>
<organism evidence="1 2">
    <name type="scientific">Rhipicephalus sanguineus</name>
    <name type="common">Brown dog tick</name>
    <name type="synonym">Ixodes sanguineus</name>
    <dbReference type="NCBI Taxonomy" id="34632"/>
    <lineage>
        <taxon>Eukaryota</taxon>
        <taxon>Metazoa</taxon>
        <taxon>Ecdysozoa</taxon>
        <taxon>Arthropoda</taxon>
        <taxon>Chelicerata</taxon>
        <taxon>Arachnida</taxon>
        <taxon>Acari</taxon>
        <taxon>Parasitiformes</taxon>
        <taxon>Ixodida</taxon>
        <taxon>Ixodoidea</taxon>
        <taxon>Ixodidae</taxon>
        <taxon>Rhipicephalinae</taxon>
        <taxon>Rhipicephalus</taxon>
        <taxon>Rhipicephalus</taxon>
    </lineage>
</organism>